<reference evidence="2 3" key="1">
    <citation type="submission" date="2024-03" db="EMBL/GenBank/DDBJ databases">
        <title>YIM 134122 draft genome.</title>
        <authorList>
            <person name="Zuo S."/>
            <person name="Xiong L."/>
        </authorList>
    </citation>
    <scope>NUCLEOTIDE SEQUENCE [LARGE SCALE GENOMIC DNA]</scope>
    <source>
        <strain evidence="2 3">YIM 134122</strain>
    </source>
</reference>
<feature type="domain" description="Peptidase M20 dimerisation" evidence="1">
    <location>
        <begin position="185"/>
        <end position="281"/>
    </location>
</feature>
<evidence type="ECO:0000259" key="1">
    <source>
        <dbReference type="Pfam" id="PF07687"/>
    </source>
</evidence>
<accession>A0ABU9W4S2</accession>
<dbReference type="EMBL" id="JBCLVG010000002">
    <property type="protein sequence ID" value="MEN1947000.1"/>
    <property type="molecule type" value="Genomic_DNA"/>
</dbReference>
<dbReference type="Gene3D" id="3.30.70.360">
    <property type="match status" value="1"/>
</dbReference>
<organism evidence="2 3">
    <name type="scientific">Leifsonia stereocauli</name>
    <dbReference type="NCBI Taxonomy" id="3134136"/>
    <lineage>
        <taxon>Bacteria</taxon>
        <taxon>Bacillati</taxon>
        <taxon>Actinomycetota</taxon>
        <taxon>Actinomycetes</taxon>
        <taxon>Micrococcales</taxon>
        <taxon>Microbacteriaceae</taxon>
        <taxon>Leifsonia</taxon>
    </lineage>
</organism>
<dbReference type="NCBIfam" id="TIGR01891">
    <property type="entry name" value="amidohydrolases"/>
    <property type="match status" value="1"/>
</dbReference>
<dbReference type="InterPro" id="IPR002933">
    <property type="entry name" value="Peptidase_M20"/>
</dbReference>
<dbReference type="PANTHER" id="PTHR11014">
    <property type="entry name" value="PEPTIDASE M20 FAMILY MEMBER"/>
    <property type="match status" value="1"/>
</dbReference>
<dbReference type="SUPFAM" id="SSF55031">
    <property type="entry name" value="Bacterial exopeptidase dimerisation domain"/>
    <property type="match status" value="1"/>
</dbReference>
<name>A0ABU9W4S2_9MICO</name>
<keyword evidence="3" id="KW-1185">Reference proteome</keyword>
<dbReference type="Pfam" id="PF07687">
    <property type="entry name" value="M20_dimer"/>
    <property type="match status" value="1"/>
</dbReference>
<dbReference type="SUPFAM" id="SSF53187">
    <property type="entry name" value="Zn-dependent exopeptidases"/>
    <property type="match status" value="1"/>
</dbReference>
<evidence type="ECO:0000313" key="2">
    <source>
        <dbReference type="EMBL" id="MEN1947000.1"/>
    </source>
</evidence>
<proteinExistence type="predicted"/>
<gene>
    <name evidence="2" type="ORF">WJX64_10615</name>
</gene>
<dbReference type="InterPro" id="IPR017439">
    <property type="entry name" value="Amidohydrolase"/>
</dbReference>
<dbReference type="RefSeq" id="WP_342113827.1">
    <property type="nucleotide sequence ID" value="NZ_JBCAUN010000002.1"/>
</dbReference>
<dbReference type="Gene3D" id="3.40.630.10">
    <property type="entry name" value="Zn peptidases"/>
    <property type="match status" value="1"/>
</dbReference>
<dbReference type="PANTHER" id="PTHR11014:SF63">
    <property type="entry name" value="METALLOPEPTIDASE, PUTATIVE (AFU_ORTHOLOGUE AFUA_6G09600)-RELATED"/>
    <property type="match status" value="1"/>
</dbReference>
<sequence>MALTLDELYRDLHSHPELSFSEHRTAAIVAQRMHDAGLEVHTGIAQTGVVAVLANGVGASVLLRADMDALPVHEDTGLPYASVARGVDPDGADVPVMHACGHDMHTTCLVGAVEHLVATRSEWSGTLIAVFQPAEEREGGAQAMIADGLFDRIPQPDVVLGQHLNPLPAGTIGVHPGTFMAAVNTLHVKMFGRGGHGSRPQKTIDPVVMAAATVMRLQTVVAREVAPFDTAVVTVGTLHAGLKNNIIPAEATMGLSIRSFDSAVGARLDASVRRIIRAEAEASGAPREPEFTSGEVYPVTVNDPEASRRVTDALGRRFGADRVIDPGVLMGSEDVGMLATAAGVPLVYWLLGCVDPDAYAAAAAADRLDIDIPSNHSAQFAPVIEPTLTMGVEALAAAAREWFTAADAPVR</sequence>
<dbReference type="InterPro" id="IPR036264">
    <property type="entry name" value="Bact_exopeptidase_dim_dom"/>
</dbReference>
<dbReference type="Pfam" id="PF01546">
    <property type="entry name" value="Peptidase_M20"/>
    <property type="match status" value="1"/>
</dbReference>
<dbReference type="InterPro" id="IPR011650">
    <property type="entry name" value="Peptidase_M20_dimer"/>
</dbReference>
<dbReference type="Proteomes" id="UP001425155">
    <property type="component" value="Unassembled WGS sequence"/>
</dbReference>
<comment type="caution">
    <text evidence="2">The sequence shown here is derived from an EMBL/GenBank/DDBJ whole genome shotgun (WGS) entry which is preliminary data.</text>
</comment>
<protein>
    <submittedName>
        <fullName evidence="2">Amidohydrolase</fullName>
    </submittedName>
</protein>
<dbReference type="PIRSF" id="PIRSF005962">
    <property type="entry name" value="Pept_M20D_amidohydro"/>
    <property type="match status" value="1"/>
</dbReference>
<evidence type="ECO:0000313" key="3">
    <source>
        <dbReference type="Proteomes" id="UP001425155"/>
    </source>
</evidence>